<comment type="subcellular location">
    <subcellularLocation>
        <location evidence="1">Membrane</location>
        <topology evidence="1">Multi-pass membrane protein</topology>
    </subcellularLocation>
</comment>
<evidence type="ECO:0000313" key="13">
    <source>
        <dbReference type="Proteomes" id="UP000664293"/>
    </source>
</evidence>
<dbReference type="PANTHER" id="PTHR14269:SF11">
    <property type="entry name" value="CDP-DIACYLGLYCEROL--GLYCEROL-3-PHOSPHATE 3-PHOSPHATIDYLTRANSFERASE"/>
    <property type="match status" value="1"/>
</dbReference>
<evidence type="ECO:0000256" key="2">
    <source>
        <dbReference type="ARBA" id="ARBA00010441"/>
    </source>
</evidence>
<evidence type="ECO:0000256" key="6">
    <source>
        <dbReference type="ARBA" id="ARBA00023098"/>
    </source>
</evidence>
<feature type="transmembrane region" description="Helical" evidence="11">
    <location>
        <begin position="216"/>
        <end position="237"/>
    </location>
</feature>
<accession>A0ABS3E2M5</accession>
<evidence type="ECO:0000256" key="9">
    <source>
        <dbReference type="ARBA" id="ARBA00023264"/>
    </source>
</evidence>
<evidence type="ECO:0000256" key="3">
    <source>
        <dbReference type="ARBA" id="ARBA00022516"/>
    </source>
</evidence>
<dbReference type="Proteomes" id="UP000664293">
    <property type="component" value="Unassembled WGS sequence"/>
</dbReference>
<keyword evidence="3" id="KW-0444">Lipid biosynthesis</keyword>
<comment type="similarity">
    <text evidence="2">Belongs to the CDP-alcohol phosphatidyltransferase class-I family.</text>
</comment>
<dbReference type="PANTHER" id="PTHR14269">
    <property type="entry name" value="CDP-DIACYLGLYCEROL--GLYCEROL-3-PHOSPHATE 3-PHOSPHATIDYLTRANSFERASE-RELATED"/>
    <property type="match status" value="1"/>
</dbReference>
<evidence type="ECO:0000256" key="10">
    <source>
        <dbReference type="SAM" id="MobiDB-lite"/>
    </source>
</evidence>
<keyword evidence="7 11" id="KW-0472">Membrane</keyword>
<keyword evidence="4 11" id="KW-0812">Transmembrane</keyword>
<keyword evidence="9" id="KW-1208">Phospholipid metabolism</keyword>
<feature type="region of interest" description="Disordered" evidence="10">
    <location>
        <begin position="1"/>
        <end position="29"/>
    </location>
</feature>
<proteinExistence type="inferred from homology"/>
<evidence type="ECO:0000256" key="11">
    <source>
        <dbReference type="SAM" id="Phobius"/>
    </source>
</evidence>
<organism evidence="12 13">
    <name type="scientific">Microbulbifer salipaludis</name>
    <dbReference type="NCBI Taxonomy" id="187980"/>
    <lineage>
        <taxon>Bacteria</taxon>
        <taxon>Pseudomonadati</taxon>
        <taxon>Pseudomonadota</taxon>
        <taxon>Gammaproteobacteria</taxon>
        <taxon>Cellvibrionales</taxon>
        <taxon>Microbulbiferaceae</taxon>
        <taxon>Microbulbifer</taxon>
    </lineage>
</organism>
<evidence type="ECO:0000256" key="8">
    <source>
        <dbReference type="ARBA" id="ARBA00023209"/>
    </source>
</evidence>
<sequence>MGIQALPPHSRRQKRDLSQALKPRAPAPDRQTGVVIRRAIPQQIVRADQWLWIDYVCSAVIFSTRIASKFQRARTMNINPNPDESEEQPQPASRWRHLPNLLSVSRILLVPVIVWLSLNQEHLWALVLFGVAATTDFLDGYLASRFGWQSYLGSLLDPVADRVFVLCLIPLLWYFDAIGPLYTVLIVFRYLVQLSVLPVFLLWLKRPINVVPDGATKFAALIVFLVLGMGFVDLWIIELLDESTGADEIFERTLGALTFIGCLSELWVLYKFLPRYWKVIRQEYDRFH</sequence>
<dbReference type="Pfam" id="PF01066">
    <property type="entry name" value="CDP-OH_P_transf"/>
    <property type="match status" value="1"/>
</dbReference>
<dbReference type="InterPro" id="IPR000462">
    <property type="entry name" value="CDP-OH_P_trans"/>
</dbReference>
<keyword evidence="6" id="KW-0443">Lipid metabolism</keyword>
<dbReference type="InterPro" id="IPR050324">
    <property type="entry name" value="CDP-alcohol_PTase-I"/>
</dbReference>
<comment type="caution">
    <text evidence="12">The sequence shown here is derived from an EMBL/GenBank/DDBJ whole genome shotgun (WGS) entry which is preliminary data.</text>
</comment>
<feature type="transmembrane region" description="Helical" evidence="11">
    <location>
        <begin position="249"/>
        <end position="270"/>
    </location>
</feature>
<keyword evidence="5 11" id="KW-1133">Transmembrane helix</keyword>
<evidence type="ECO:0000313" key="12">
    <source>
        <dbReference type="EMBL" id="MBN8429545.1"/>
    </source>
</evidence>
<feature type="transmembrane region" description="Helical" evidence="11">
    <location>
        <begin position="181"/>
        <end position="204"/>
    </location>
</feature>
<gene>
    <name evidence="12" type="ORF">JF535_01650</name>
</gene>
<reference evidence="12 13" key="1">
    <citation type="submission" date="2020-12" db="EMBL/GenBank/DDBJ databases">
        <title>Oil enriched cultivation method for isolating marine PHA-producing bacteria.</title>
        <authorList>
            <person name="Zheng W."/>
            <person name="Yu S."/>
            <person name="Huang Y."/>
        </authorList>
    </citation>
    <scope>NUCLEOTIDE SEQUENCE [LARGE SCALE GENOMIC DNA]</scope>
    <source>
        <strain evidence="12 13">SN0-2</strain>
    </source>
</reference>
<name>A0ABS3E2M5_9GAMM</name>
<evidence type="ECO:0000256" key="4">
    <source>
        <dbReference type="ARBA" id="ARBA00022692"/>
    </source>
</evidence>
<evidence type="ECO:0000256" key="1">
    <source>
        <dbReference type="ARBA" id="ARBA00004141"/>
    </source>
</evidence>
<keyword evidence="8" id="KW-0594">Phospholipid biosynthesis</keyword>
<keyword evidence="13" id="KW-1185">Reference proteome</keyword>
<protein>
    <submittedName>
        <fullName evidence="12">CDP-alcohol phosphatidyltransferase family protein</fullName>
    </submittedName>
</protein>
<dbReference type="Gene3D" id="1.20.120.1760">
    <property type="match status" value="1"/>
</dbReference>
<evidence type="ECO:0000256" key="7">
    <source>
        <dbReference type="ARBA" id="ARBA00023136"/>
    </source>
</evidence>
<evidence type="ECO:0000256" key="5">
    <source>
        <dbReference type="ARBA" id="ARBA00022989"/>
    </source>
</evidence>
<dbReference type="InterPro" id="IPR043130">
    <property type="entry name" value="CDP-OH_PTrfase_TM_dom"/>
</dbReference>
<dbReference type="EMBL" id="JAEKJR010000001">
    <property type="protein sequence ID" value="MBN8429545.1"/>
    <property type="molecule type" value="Genomic_DNA"/>
</dbReference>
<dbReference type="RefSeq" id="WP_206998301.1">
    <property type="nucleotide sequence ID" value="NZ_JAEKJR010000001.1"/>
</dbReference>